<dbReference type="AlphaFoldDB" id="Q1IP77"/>
<dbReference type="PANTHER" id="PTHR43409">
    <property type="entry name" value="ANAEROBIC MAGNESIUM-PROTOPORPHYRIN IX MONOMETHYL ESTER CYCLASE-RELATED"/>
    <property type="match status" value="1"/>
</dbReference>
<evidence type="ECO:0000256" key="5">
    <source>
        <dbReference type="ARBA" id="ARBA00023014"/>
    </source>
</evidence>
<keyword evidence="3" id="KW-0479">Metal-binding</keyword>
<dbReference type="Proteomes" id="UP000002432">
    <property type="component" value="Chromosome"/>
</dbReference>
<evidence type="ECO:0000313" key="8">
    <source>
        <dbReference type="Proteomes" id="UP000002432"/>
    </source>
</evidence>
<keyword evidence="4" id="KW-0408">Iron</keyword>
<dbReference type="SUPFAM" id="SSF102114">
    <property type="entry name" value="Radical SAM enzymes"/>
    <property type="match status" value="1"/>
</dbReference>
<gene>
    <name evidence="7" type="ordered locus">Acid345_2322</name>
</gene>
<dbReference type="SFLD" id="SFLDS00029">
    <property type="entry name" value="Radical_SAM"/>
    <property type="match status" value="1"/>
</dbReference>
<keyword evidence="2" id="KW-0949">S-adenosyl-L-methionine</keyword>
<dbReference type="SFLD" id="SFLDG01082">
    <property type="entry name" value="B12-binding_domain_containing"/>
    <property type="match status" value="1"/>
</dbReference>
<evidence type="ECO:0000256" key="4">
    <source>
        <dbReference type="ARBA" id="ARBA00023004"/>
    </source>
</evidence>
<accession>Q1IP77</accession>
<dbReference type="Pfam" id="PF13282">
    <property type="entry name" value="DUF4070"/>
    <property type="match status" value="1"/>
</dbReference>
<dbReference type="SFLD" id="SFLDG01123">
    <property type="entry name" value="methyltransferase_(Class_B)"/>
    <property type="match status" value="1"/>
</dbReference>
<dbReference type="EMBL" id="CP000360">
    <property type="protein sequence ID" value="ABF41323.1"/>
    <property type="molecule type" value="Genomic_DNA"/>
</dbReference>
<dbReference type="EnsemblBacteria" id="ABF41323">
    <property type="protein sequence ID" value="ABF41323"/>
    <property type="gene ID" value="Acid345_2322"/>
</dbReference>
<evidence type="ECO:0000256" key="3">
    <source>
        <dbReference type="ARBA" id="ARBA00022723"/>
    </source>
</evidence>
<feature type="domain" description="Radical SAM core" evidence="6">
    <location>
        <begin position="174"/>
        <end position="407"/>
    </location>
</feature>
<dbReference type="InterPro" id="IPR006638">
    <property type="entry name" value="Elp3/MiaA/NifB-like_rSAM"/>
</dbReference>
<keyword evidence="5" id="KW-0411">Iron-sulfur</keyword>
<proteinExistence type="predicted"/>
<reference evidence="7 8" key="1">
    <citation type="journal article" date="2009" name="Appl. Environ. Microbiol.">
        <title>Three genomes from the phylum Acidobacteria provide insight into the lifestyles of these microorganisms in soils.</title>
        <authorList>
            <person name="Ward N.L."/>
            <person name="Challacombe J.F."/>
            <person name="Janssen P.H."/>
            <person name="Henrissat B."/>
            <person name="Coutinho P.M."/>
            <person name="Wu M."/>
            <person name="Xie G."/>
            <person name="Haft D.H."/>
            <person name="Sait M."/>
            <person name="Badger J."/>
            <person name="Barabote R.D."/>
            <person name="Bradley B."/>
            <person name="Brettin T.S."/>
            <person name="Brinkac L.M."/>
            <person name="Bruce D."/>
            <person name="Creasy T."/>
            <person name="Daugherty S.C."/>
            <person name="Davidsen T.M."/>
            <person name="DeBoy R.T."/>
            <person name="Detter J.C."/>
            <person name="Dodson R.J."/>
            <person name="Durkin A.S."/>
            <person name="Ganapathy A."/>
            <person name="Gwinn-Giglio M."/>
            <person name="Han C.S."/>
            <person name="Khouri H."/>
            <person name="Kiss H."/>
            <person name="Kothari S.P."/>
            <person name="Madupu R."/>
            <person name="Nelson K.E."/>
            <person name="Nelson W.C."/>
            <person name="Paulsen I."/>
            <person name="Penn K."/>
            <person name="Ren Q."/>
            <person name="Rosovitz M.J."/>
            <person name="Selengut J.D."/>
            <person name="Shrivastava S."/>
            <person name="Sullivan S.A."/>
            <person name="Tapia R."/>
            <person name="Thompson L.S."/>
            <person name="Watkins K.L."/>
            <person name="Yang Q."/>
            <person name="Yu C."/>
            <person name="Zafar N."/>
            <person name="Zhou L."/>
            <person name="Kuske C.R."/>
        </authorList>
    </citation>
    <scope>NUCLEOTIDE SEQUENCE [LARGE SCALE GENOMIC DNA]</scope>
    <source>
        <strain evidence="7 8">Ellin345</strain>
    </source>
</reference>
<dbReference type="PANTHER" id="PTHR43409:SF9">
    <property type="entry name" value="BLR2995 PROTEIN"/>
    <property type="match status" value="1"/>
</dbReference>
<dbReference type="SMART" id="SM00729">
    <property type="entry name" value="Elp3"/>
    <property type="match status" value="1"/>
</dbReference>
<dbReference type="GO" id="GO:0046872">
    <property type="term" value="F:metal ion binding"/>
    <property type="evidence" value="ECO:0007669"/>
    <property type="project" value="UniProtKB-KW"/>
</dbReference>
<keyword evidence="8" id="KW-1185">Reference proteome</keyword>
<dbReference type="InterPro" id="IPR007197">
    <property type="entry name" value="rSAM"/>
</dbReference>
<dbReference type="GO" id="GO:0031419">
    <property type="term" value="F:cobalamin binding"/>
    <property type="evidence" value="ECO:0007669"/>
    <property type="project" value="InterPro"/>
</dbReference>
<dbReference type="Gene3D" id="3.40.50.280">
    <property type="entry name" value="Cobalamin-binding domain"/>
    <property type="match status" value="1"/>
</dbReference>
<comment type="cofactor">
    <cofactor evidence="1">
        <name>[4Fe-4S] cluster</name>
        <dbReference type="ChEBI" id="CHEBI:49883"/>
    </cofactor>
</comment>
<dbReference type="GO" id="GO:0005829">
    <property type="term" value="C:cytosol"/>
    <property type="evidence" value="ECO:0007669"/>
    <property type="project" value="TreeGrafter"/>
</dbReference>
<protein>
    <submittedName>
        <fullName evidence="7">Fe-S protein, radical SAM family</fullName>
    </submittedName>
</protein>
<dbReference type="SFLD" id="SFLDF00303">
    <property type="entry name" value="hopanoid_C2-methyltransferase"/>
    <property type="match status" value="1"/>
</dbReference>
<dbReference type="InterPro" id="IPR034530">
    <property type="entry name" value="HpnP-like"/>
</dbReference>
<dbReference type="Gene3D" id="3.80.30.20">
    <property type="entry name" value="tm_1862 like domain"/>
    <property type="match status" value="1"/>
</dbReference>
<dbReference type="InterPro" id="IPR025274">
    <property type="entry name" value="DUF4070"/>
</dbReference>
<dbReference type="HOGENOM" id="CLU_021572_5_0_0"/>
<dbReference type="eggNOG" id="COG1032">
    <property type="taxonomic scope" value="Bacteria"/>
</dbReference>
<dbReference type="InterPro" id="IPR051198">
    <property type="entry name" value="BchE-like"/>
</dbReference>
<dbReference type="PROSITE" id="PS51918">
    <property type="entry name" value="RADICAL_SAM"/>
    <property type="match status" value="1"/>
</dbReference>
<dbReference type="InterPro" id="IPR006158">
    <property type="entry name" value="Cobalamin-bd"/>
</dbReference>
<dbReference type="KEGG" id="aba:Acid345_2322"/>
<dbReference type="Pfam" id="PF02310">
    <property type="entry name" value="B12-binding"/>
    <property type="match status" value="1"/>
</dbReference>
<dbReference type="Pfam" id="PF04055">
    <property type="entry name" value="Radical_SAM"/>
    <property type="match status" value="1"/>
</dbReference>
<dbReference type="GO" id="GO:0051536">
    <property type="term" value="F:iron-sulfur cluster binding"/>
    <property type="evidence" value="ECO:0007669"/>
    <property type="project" value="UniProtKB-KW"/>
</dbReference>
<evidence type="ECO:0000256" key="2">
    <source>
        <dbReference type="ARBA" id="ARBA00022691"/>
    </source>
</evidence>
<organism evidence="7 8">
    <name type="scientific">Koribacter versatilis (strain Ellin345)</name>
    <dbReference type="NCBI Taxonomy" id="204669"/>
    <lineage>
        <taxon>Bacteria</taxon>
        <taxon>Pseudomonadati</taxon>
        <taxon>Acidobacteriota</taxon>
        <taxon>Terriglobia</taxon>
        <taxon>Terriglobales</taxon>
        <taxon>Candidatus Korobacteraceae</taxon>
        <taxon>Candidatus Korobacter</taxon>
    </lineage>
</organism>
<evidence type="ECO:0000259" key="6">
    <source>
        <dbReference type="PROSITE" id="PS51918"/>
    </source>
</evidence>
<dbReference type="STRING" id="204669.Acid345_2322"/>
<dbReference type="GO" id="GO:0003824">
    <property type="term" value="F:catalytic activity"/>
    <property type="evidence" value="ECO:0007669"/>
    <property type="project" value="InterPro"/>
</dbReference>
<dbReference type="InterPro" id="IPR023404">
    <property type="entry name" value="rSAM_horseshoe"/>
</dbReference>
<dbReference type="InterPro" id="IPR034466">
    <property type="entry name" value="Methyltransferase_Class_B"/>
</dbReference>
<dbReference type="InterPro" id="IPR058240">
    <property type="entry name" value="rSAM_sf"/>
</dbReference>
<sequence length="523" mass="59056">MSLEPNQTSRRVLCVFPRYEKSFGTFDNAYPLLGVKAFMPPQGMLVIAAYLPKRWQVRFVDENVKPASDADYRWADVVMTSGMHIQRNQINAINRRAHSFGKVTVIGGPSVSGCPEHYPEFDYLHVGELGDATDTLIQLLEVSVARPHEQVRFETKERLPLADFPTPAYDMAAMDKYFLANVQFSSGCPYRCEFCDIPELYGRNPRLKTPQQILKELDAIVAGGAIGAVYFVDDNFVGNRKAALELLPHLVEWQKKNNYPVEFACEATLNIVKSPDLLALMREADFWTIFVGIETPDPAALKLISKDHNNTVPVLEAIQTLNSFGIEVVSGIIMGLDSDTVETGERILKFVAESQIPVLTINLLEALPRTPLYRRLQAAGRLNDAPGRESNVEFVLPYDQVVAMWRKTFQNAFTPEAIYERFSYQQKNTYPHRVQPPPSGKANLRNMLRGFTTLAKLMWIVGVKSDYRRVFWKMARPALRELDIEDIIHVSLVSHHLISFAREAARGAQNAAFYSPELKAQTA</sequence>
<name>Q1IP77_KORVE</name>
<evidence type="ECO:0000313" key="7">
    <source>
        <dbReference type="EMBL" id="ABF41323.1"/>
    </source>
</evidence>
<evidence type="ECO:0000256" key="1">
    <source>
        <dbReference type="ARBA" id="ARBA00001966"/>
    </source>
</evidence>